<sequence>MSLKNRDEHNRWRSKTVAFRVSPEEDAQIERYVQLSGLTKQDYITRRLTHKDVVVQGNPRVFKALRNQLTEVLLELQRIESGSVVNDELLDLIEMIADILGGMKEEFE</sequence>
<organism evidence="1 2">
    <name type="scientific">Evtepia gabavorous</name>
    <dbReference type="NCBI Taxonomy" id="2211183"/>
    <lineage>
        <taxon>Bacteria</taxon>
        <taxon>Bacillati</taxon>
        <taxon>Bacillota</taxon>
        <taxon>Clostridia</taxon>
        <taxon>Eubacteriales</taxon>
        <taxon>Evtepia</taxon>
    </lineage>
</organism>
<protein>
    <recommendedName>
        <fullName evidence="3">Mobilization protein</fullName>
    </recommendedName>
</protein>
<evidence type="ECO:0000313" key="2">
    <source>
        <dbReference type="Proteomes" id="UP000260649"/>
    </source>
</evidence>
<dbReference type="GeneID" id="97994721"/>
<dbReference type="AlphaFoldDB" id="A0A3E2B5L0"/>
<gene>
    <name evidence="1" type="ORF">DV520_03060</name>
</gene>
<evidence type="ECO:0008006" key="3">
    <source>
        <dbReference type="Google" id="ProtNLM"/>
    </source>
</evidence>
<dbReference type="OrthoDB" id="3176748at2"/>
<dbReference type="RefSeq" id="WP_117141749.1">
    <property type="nucleotide sequence ID" value="NZ_QIML01000003.1"/>
</dbReference>
<dbReference type="Pfam" id="PF21983">
    <property type="entry name" value="NikA-like"/>
    <property type="match status" value="1"/>
</dbReference>
<name>A0A3E2B5L0_9FIRM</name>
<accession>A0A3E2B5L0</accession>
<dbReference type="InterPro" id="IPR053842">
    <property type="entry name" value="NikA-like"/>
</dbReference>
<evidence type="ECO:0000313" key="1">
    <source>
        <dbReference type="EMBL" id="RFT07308.1"/>
    </source>
</evidence>
<reference evidence="1 2" key="1">
    <citation type="submission" date="2018-07" db="EMBL/GenBank/DDBJ databases">
        <title>GABA Modulating Bacteria of the Human Gut Microbiota.</title>
        <authorList>
            <person name="Strandwitz P."/>
            <person name="Kim K.H."/>
            <person name="Terekhova D."/>
            <person name="Liu J.K."/>
            <person name="Sharma A."/>
            <person name="Levering J."/>
            <person name="Mcdonald D."/>
            <person name="Dietrich D."/>
            <person name="Ramadhar T.R."/>
            <person name="Lekbua A."/>
            <person name="Mroue N."/>
            <person name="Liston C."/>
            <person name="Stewart E.J."/>
            <person name="Dubin M.J."/>
            <person name="Zengler K."/>
            <person name="Knight R."/>
            <person name="Gilbert J.A."/>
            <person name="Clardy J."/>
            <person name="Lewis K."/>
        </authorList>
    </citation>
    <scope>NUCLEOTIDE SEQUENCE [LARGE SCALE GENOMIC DNA]</scope>
    <source>
        <strain evidence="1 2">KLE1738</strain>
    </source>
</reference>
<proteinExistence type="predicted"/>
<comment type="caution">
    <text evidence="1">The sequence shown here is derived from an EMBL/GenBank/DDBJ whole genome shotgun (WGS) entry which is preliminary data.</text>
</comment>
<keyword evidence="2" id="KW-1185">Reference proteome</keyword>
<dbReference type="Proteomes" id="UP000260649">
    <property type="component" value="Unassembled WGS sequence"/>
</dbReference>
<dbReference type="EMBL" id="QQRQ01000003">
    <property type="protein sequence ID" value="RFT07308.1"/>
    <property type="molecule type" value="Genomic_DNA"/>
</dbReference>